<evidence type="ECO:0000256" key="1">
    <source>
        <dbReference type="SAM" id="Phobius"/>
    </source>
</evidence>
<keyword evidence="1" id="KW-0472">Membrane</keyword>
<dbReference type="AlphaFoldDB" id="A0A4Y9FAF2"/>
<gene>
    <name evidence="2" type="ORF">E0687_07170</name>
</gene>
<keyword evidence="1" id="KW-1133">Transmembrane helix</keyword>
<organism evidence="2 3">
    <name type="scientific">Thermus tengchongensis</name>
    <dbReference type="NCBI Taxonomy" id="1214928"/>
    <lineage>
        <taxon>Bacteria</taxon>
        <taxon>Thermotogati</taxon>
        <taxon>Deinococcota</taxon>
        <taxon>Deinococci</taxon>
        <taxon>Thermales</taxon>
        <taxon>Thermaceae</taxon>
        <taxon>Thermus</taxon>
    </lineage>
</organism>
<evidence type="ECO:0000313" key="2">
    <source>
        <dbReference type="EMBL" id="TFU26164.1"/>
    </source>
</evidence>
<proteinExistence type="predicted"/>
<keyword evidence="1" id="KW-0812">Transmembrane</keyword>
<reference evidence="2 3" key="1">
    <citation type="submission" date="2019-03" db="EMBL/GenBank/DDBJ databases">
        <title>Thermus tengchongensis species for the arsenic transformation mechanism.</title>
        <authorList>
            <person name="Yuan G.C."/>
        </authorList>
    </citation>
    <scope>NUCLEOTIDE SEQUENCE [LARGE SCALE GENOMIC DNA]</scope>
    <source>
        <strain evidence="2 3">15W</strain>
    </source>
</reference>
<evidence type="ECO:0000313" key="3">
    <source>
        <dbReference type="Proteomes" id="UP000297668"/>
    </source>
</evidence>
<protein>
    <submittedName>
        <fullName evidence="2">Uncharacterized protein</fullName>
    </submittedName>
</protein>
<name>A0A4Y9FAF2_9DEIN</name>
<feature type="transmembrane region" description="Helical" evidence="1">
    <location>
        <begin position="40"/>
        <end position="60"/>
    </location>
</feature>
<comment type="caution">
    <text evidence="2">The sequence shown here is derived from an EMBL/GenBank/DDBJ whole genome shotgun (WGS) entry which is preliminary data.</text>
</comment>
<sequence>MPPLLKLVLIYVLAAQVGLALLLAYLGLFRREPLPEGASVGLLAFAALFGFFGVVLALVWRWV</sequence>
<accession>A0A4Y9FAF2</accession>
<dbReference type="RefSeq" id="WP_135260281.1">
    <property type="nucleotide sequence ID" value="NZ_SJZF01000011.1"/>
</dbReference>
<feature type="transmembrane region" description="Helical" evidence="1">
    <location>
        <begin position="7"/>
        <end position="28"/>
    </location>
</feature>
<dbReference type="Proteomes" id="UP000297668">
    <property type="component" value="Unassembled WGS sequence"/>
</dbReference>
<dbReference type="EMBL" id="SJZF01000011">
    <property type="protein sequence ID" value="TFU26164.1"/>
    <property type="molecule type" value="Genomic_DNA"/>
</dbReference>